<dbReference type="Proteomes" id="UP000176923">
    <property type="component" value="Unassembled WGS sequence"/>
</dbReference>
<organism evidence="6 7">
    <name type="scientific">Candidatus Gottesmanbacteria bacterium RIFCSPHIGHO2_02_FULL_39_11</name>
    <dbReference type="NCBI Taxonomy" id="1798382"/>
    <lineage>
        <taxon>Bacteria</taxon>
        <taxon>Candidatus Gottesmaniibacteriota</taxon>
    </lineage>
</organism>
<dbReference type="EMBL" id="MFJL01000041">
    <property type="protein sequence ID" value="OGG12753.1"/>
    <property type="molecule type" value="Genomic_DNA"/>
</dbReference>
<gene>
    <name evidence="6" type="ORF">A3D77_06880</name>
</gene>
<comment type="caution">
    <text evidence="6">The sequence shown here is derived from an EMBL/GenBank/DDBJ whole genome shotgun (WGS) entry which is preliminary data.</text>
</comment>
<dbReference type="SUPFAM" id="SSF53187">
    <property type="entry name" value="Zn-dependent exopeptidases"/>
    <property type="match status" value="1"/>
</dbReference>
<evidence type="ECO:0000256" key="1">
    <source>
        <dbReference type="ARBA" id="ARBA00001947"/>
    </source>
</evidence>
<keyword evidence="3" id="KW-0378">Hydrolase</keyword>
<dbReference type="InterPro" id="IPR053138">
    <property type="entry name" value="N-alpha-Ac-DABA_deacetylase"/>
</dbReference>
<evidence type="ECO:0000313" key="6">
    <source>
        <dbReference type="EMBL" id="OGG12753.1"/>
    </source>
</evidence>
<sequence length="303" mass="34154">MIQLVPLQLGKEKISIPVCIIKGKNPGKRILITGGLDGDEYASIDACYKLIEELSPEKINGAVTIIPIVNIPGFESLRSFNPEDNKYPKNIYPGKKNGTSSEQLVYFLDQNYISRSDVWIDLHGGALTENLEPFAYFYETKNKILNETIEKIISSIPLDRLVYRKAGAWDKTDRLGKKGVVYTLIESGSSSNRESKWADIHVSTVKNILGTLKVLSLTNEKYEKRIYKKTSFYLSKKSGLWYPNFPKEGNVKKGEILGELRSLHQIRLGMIKAGEDGEVLWHIEGLSVKKGDFLCEIAHEKIS</sequence>
<dbReference type="PANTHER" id="PTHR37326">
    <property type="entry name" value="BLL3975 PROTEIN"/>
    <property type="match status" value="1"/>
</dbReference>
<dbReference type="CDD" id="cd18174">
    <property type="entry name" value="M14_ASTE_ASPA_like"/>
    <property type="match status" value="1"/>
</dbReference>
<keyword evidence="2" id="KW-0479">Metal-binding</keyword>
<dbReference type="Pfam" id="PF24827">
    <property type="entry name" value="AstE_AspA_cat"/>
    <property type="match status" value="1"/>
</dbReference>
<keyword evidence="4" id="KW-0862">Zinc</keyword>
<comment type="cofactor">
    <cofactor evidence="1">
        <name>Zn(2+)</name>
        <dbReference type="ChEBI" id="CHEBI:29105"/>
    </cofactor>
</comment>
<dbReference type="GO" id="GO:0016788">
    <property type="term" value="F:hydrolase activity, acting on ester bonds"/>
    <property type="evidence" value="ECO:0007669"/>
    <property type="project" value="InterPro"/>
</dbReference>
<protein>
    <recommendedName>
        <fullName evidence="5">Succinylglutamate desuccinylase/Aspartoacylase catalytic domain-containing protein</fullName>
    </recommendedName>
</protein>
<dbReference type="GO" id="GO:0046872">
    <property type="term" value="F:metal ion binding"/>
    <property type="evidence" value="ECO:0007669"/>
    <property type="project" value="UniProtKB-KW"/>
</dbReference>
<dbReference type="Gene3D" id="3.40.630.10">
    <property type="entry name" value="Zn peptidases"/>
    <property type="match status" value="1"/>
</dbReference>
<dbReference type="AlphaFoldDB" id="A0A1F5ZK68"/>
<evidence type="ECO:0000256" key="2">
    <source>
        <dbReference type="ARBA" id="ARBA00022723"/>
    </source>
</evidence>
<accession>A0A1F5ZK68</accession>
<feature type="domain" description="Succinylglutamate desuccinylase/Aspartoacylase catalytic" evidence="5">
    <location>
        <begin position="26"/>
        <end position="181"/>
    </location>
</feature>
<reference evidence="6 7" key="1">
    <citation type="journal article" date="2016" name="Nat. Commun.">
        <title>Thousands of microbial genomes shed light on interconnected biogeochemical processes in an aquifer system.</title>
        <authorList>
            <person name="Anantharaman K."/>
            <person name="Brown C.T."/>
            <person name="Hug L.A."/>
            <person name="Sharon I."/>
            <person name="Castelle C.J."/>
            <person name="Probst A.J."/>
            <person name="Thomas B.C."/>
            <person name="Singh A."/>
            <person name="Wilkins M.J."/>
            <person name="Karaoz U."/>
            <person name="Brodie E.L."/>
            <person name="Williams K.H."/>
            <person name="Hubbard S.S."/>
            <person name="Banfield J.F."/>
        </authorList>
    </citation>
    <scope>NUCLEOTIDE SEQUENCE [LARGE SCALE GENOMIC DNA]</scope>
</reference>
<dbReference type="PANTHER" id="PTHR37326:SF1">
    <property type="entry name" value="BLL3975 PROTEIN"/>
    <property type="match status" value="1"/>
</dbReference>
<evidence type="ECO:0000259" key="5">
    <source>
        <dbReference type="Pfam" id="PF24827"/>
    </source>
</evidence>
<dbReference type="InterPro" id="IPR055438">
    <property type="entry name" value="AstE_AspA_cat"/>
</dbReference>
<evidence type="ECO:0000313" key="7">
    <source>
        <dbReference type="Proteomes" id="UP000176923"/>
    </source>
</evidence>
<evidence type="ECO:0000256" key="4">
    <source>
        <dbReference type="ARBA" id="ARBA00022833"/>
    </source>
</evidence>
<dbReference type="STRING" id="1798382.A3D77_06880"/>
<name>A0A1F5ZK68_9BACT</name>
<proteinExistence type="predicted"/>
<evidence type="ECO:0000256" key="3">
    <source>
        <dbReference type="ARBA" id="ARBA00022801"/>
    </source>
</evidence>